<evidence type="ECO:0000256" key="7">
    <source>
        <dbReference type="ARBA" id="ARBA00022705"/>
    </source>
</evidence>
<evidence type="ECO:0000256" key="6">
    <source>
        <dbReference type="ARBA" id="ARBA00022695"/>
    </source>
</evidence>
<keyword evidence="9 13" id="KW-1194">Viral DNA replication</keyword>
<dbReference type="InterPro" id="IPR014382">
    <property type="entry name" value="DNA-dir_DNA_pol_B_adenovir"/>
</dbReference>
<evidence type="ECO:0000313" key="19">
    <source>
        <dbReference type="Proteomes" id="UP000501954"/>
    </source>
</evidence>
<dbReference type="SUPFAM" id="SSF56672">
    <property type="entry name" value="DNA/RNA polymerases"/>
    <property type="match status" value="1"/>
</dbReference>
<dbReference type="GO" id="GO:0003887">
    <property type="term" value="F:DNA-directed DNA polymerase activity"/>
    <property type="evidence" value="ECO:0007669"/>
    <property type="project" value="UniProtKB-UniRule"/>
</dbReference>
<protein>
    <recommendedName>
        <fullName evidence="13 14">DNA polymerase</fullName>
        <ecNumber evidence="13 14">2.7.7.7</ecNumber>
    </recommendedName>
</protein>
<evidence type="ECO:0000256" key="14">
    <source>
        <dbReference type="PIRNR" id="PIRNR000788"/>
    </source>
</evidence>
<evidence type="ECO:0000313" key="18">
    <source>
        <dbReference type="EMBL" id="QDZ17459.1"/>
    </source>
</evidence>
<dbReference type="EMBL" id="MK518392">
    <property type="protein sequence ID" value="QDZ17459.1"/>
    <property type="molecule type" value="Genomic_DNA"/>
</dbReference>
<dbReference type="InterPro" id="IPR012337">
    <property type="entry name" value="RNaseH-like_sf"/>
</dbReference>
<evidence type="ECO:0000256" key="4">
    <source>
        <dbReference type="ARBA" id="ARBA00022562"/>
    </source>
</evidence>
<dbReference type="GO" id="GO:0008408">
    <property type="term" value="F:3'-5' exonuclease activity"/>
    <property type="evidence" value="ECO:0007669"/>
    <property type="project" value="UniProtKB-UniRule"/>
</dbReference>
<gene>
    <name evidence="13" type="primary">POL</name>
</gene>
<evidence type="ECO:0000256" key="5">
    <source>
        <dbReference type="ARBA" id="ARBA00022679"/>
    </source>
</evidence>
<name>A0A5B8MB12_9ADEN</name>
<keyword evidence="7 13" id="KW-0235">DNA replication</keyword>
<dbReference type="PRINTS" id="PR00106">
    <property type="entry name" value="DNAPOLB"/>
</dbReference>
<keyword evidence="8 13" id="KW-0239">DNA-directed DNA polymerase</keyword>
<evidence type="ECO:0000256" key="16">
    <source>
        <dbReference type="SAM" id="MobiDB-lite"/>
    </source>
</evidence>
<feature type="compositionally biased region" description="Basic and acidic residues" evidence="16">
    <location>
        <begin position="884"/>
        <end position="895"/>
    </location>
</feature>
<comment type="subunit">
    <text evidence="11 13">Heterodimer with the terminal protein; this heterodimer binds to bp 9 to 18 of the genome. Forms a complex with viral pTP, DBP and hosts NFIA and POU2F1/OCT1 for initiation of replication.</text>
</comment>
<evidence type="ECO:0000256" key="11">
    <source>
        <dbReference type="ARBA" id="ARBA00046822"/>
    </source>
</evidence>
<dbReference type="InterPro" id="IPR004868">
    <property type="entry name" value="DNA-dir_DNA_pol_B_mt/vir"/>
</dbReference>
<dbReference type="PIRSF" id="PIRSF000788">
    <property type="entry name" value="DPol_ADV"/>
    <property type="match status" value="1"/>
</dbReference>
<reference evidence="18 19" key="1">
    <citation type="journal article" date="2019" name="Arch. Virol.">
        <title>Isolation and complete genome sequence analysis of a novel ovine adenovirus type representing a possible new mastadenovirus species.</title>
        <authorList>
            <person name="Vidovszky M.Z."/>
            <person name="Szeredi L."/>
            <person name="Doszpoly A."/>
            <person name="Harrach B."/>
            <person name="Hornyak A."/>
        </authorList>
    </citation>
    <scope>NUCLEOTIDE SEQUENCE [LARGE SCALE GENOMIC DNA]</scope>
    <source>
        <strain evidence="18 19">7508</strain>
    </source>
</reference>
<keyword evidence="5 13" id="KW-0808">Transferase</keyword>
<keyword evidence="10 13" id="KW-0238">DNA-binding</keyword>
<dbReference type="GO" id="GO:0000166">
    <property type="term" value="F:nucleotide binding"/>
    <property type="evidence" value="ECO:0007669"/>
    <property type="project" value="UniProtKB-UniRule"/>
</dbReference>
<evidence type="ECO:0000256" key="8">
    <source>
        <dbReference type="ARBA" id="ARBA00022932"/>
    </source>
</evidence>
<comment type="catalytic activity">
    <reaction evidence="12 13 14 15">
        <text>DNA(n) + a 2'-deoxyribonucleoside 5'-triphosphate = DNA(n+1) + diphosphate</text>
        <dbReference type="Rhea" id="RHEA:22508"/>
        <dbReference type="Rhea" id="RHEA-COMP:17339"/>
        <dbReference type="Rhea" id="RHEA-COMP:17340"/>
        <dbReference type="ChEBI" id="CHEBI:33019"/>
        <dbReference type="ChEBI" id="CHEBI:61560"/>
        <dbReference type="ChEBI" id="CHEBI:173112"/>
        <dbReference type="EC" id="2.7.7.7"/>
    </reaction>
</comment>
<dbReference type="EC" id="2.7.7.7" evidence="13 14"/>
<organism evidence="18 19">
    <name type="scientific">Ovine adenovirus 8</name>
    <dbReference type="NCBI Taxonomy" id="2601527"/>
    <lineage>
        <taxon>Viruses</taxon>
        <taxon>Varidnaviria</taxon>
        <taxon>Bamfordvirae</taxon>
        <taxon>Preplasmiviricota</taxon>
        <taxon>Polisuviricotina</taxon>
        <taxon>Pharingeaviricetes</taxon>
        <taxon>Rowavirales</taxon>
        <taxon>Adenoviridae</taxon>
        <taxon>Mastadenovirus</taxon>
        <taxon>Mastadenovirus ovisoctavum</taxon>
    </lineage>
</organism>
<comment type="subcellular location">
    <subcellularLocation>
        <location evidence="2 13">Host nucleus</location>
    </subcellularLocation>
</comment>
<feature type="domain" description="DNA-directed DNA polymerase family B mitochondria/virus" evidence="17">
    <location>
        <begin position="401"/>
        <end position="872"/>
    </location>
</feature>
<evidence type="ECO:0000256" key="15">
    <source>
        <dbReference type="RuleBase" id="RU000442"/>
    </source>
</evidence>
<feature type="region of interest" description="Disordered" evidence="16">
    <location>
        <begin position="1"/>
        <end position="66"/>
    </location>
</feature>
<evidence type="ECO:0000256" key="3">
    <source>
        <dbReference type="ARBA" id="ARBA00005755"/>
    </source>
</evidence>
<feature type="compositionally biased region" description="Low complexity" evidence="16">
    <location>
        <begin position="39"/>
        <end position="66"/>
    </location>
</feature>
<dbReference type="GO" id="GO:0003677">
    <property type="term" value="F:DNA binding"/>
    <property type="evidence" value="ECO:0007669"/>
    <property type="project" value="UniProtKB-UniRule"/>
</dbReference>
<evidence type="ECO:0000256" key="9">
    <source>
        <dbReference type="ARBA" id="ARBA00023109"/>
    </source>
</evidence>
<comment type="miscellaneous">
    <text evidence="13">This DNA polymerase requires a protein as a primer.</text>
</comment>
<evidence type="ECO:0000256" key="12">
    <source>
        <dbReference type="ARBA" id="ARBA00049244"/>
    </source>
</evidence>
<accession>A0A5B8MB12</accession>
<dbReference type="GO" id="GO:0039693">
    <property type="term" value="P:viral DNA genome replication"/>
    <property type="evidence" value="ECO:0007669"/>
    <property type="project" value="UniProtKB-UniRule"/>
</dbReference>
<evidence type="ECO:0000259" key="17">
    <source>
        <dbReference type="Pfam" id="PF03175"/>
    </source>
</evidence>
<keyword evidence="19" id="KW-1185">Reference proteome</keyword>
<dbReference type="GO" id="GO:0006261">
    <property type="term" value="P:DNA-templated DNA replication"/>
    <property type="evidence" value="ECO:0007669"/>
    <property type="project" value="UniProtKB-UniRule"/>
</dbReference>
<dbReference type="InterPro" id="IPR006172">
    <property type="entry name" value="DNA-dir_DNA_pol_B"/>
</dbReference>
<feature type="compositionally biased region" description="Basic and acidic residues" evidence="16">
    <location>
        <begin position="1"/>
        <end position="18"/>
    </location>
</feature>
<sequence length="1176" mass="133421">MALVQDDRARGLHPEPADPGRQPPRRAARQRPQLPLPAPARAQRPRAAAARAPAAGAPTPRPAPRALTAPALARRATLTLHGRTEDGVCLQLRYHRDLGPALRNLFQLHLRPPPPELDPRDLAGFADRLRAACNPPLVVYRAHRGGLSVCRLEPEPDRPPLPFPLRLLVHRRRLHLVAAADEVERCEHCGSYFRHVHTCSVRRRDFYFHHVSAQSADWWEEIGFFPIGAAPGTERLYVVYDVETYTWHGRHGKQLVPFMLVFTLFGEERLLAIADALAAEQRWDRWRGRACTYYCLNPQRGRVGSRFKAYRDALQRRVVDLLWRDFLADNEPALLEHCRRAGLADPRDVPFDDLRRLPLAGRPRFLEVYVVGHNISGFDEIVLAAQVINNRAAVPAAFRVSRNFLPRCGKILFNDLLFGLPNPAAEPRRDYAEWEAGRPSAADFRLQYAKFMVRDTFALTHTSLRRAAAAYALPVEKGCCPYRAVNEFYMCGSYRRDPDSFPHRDYWASDEEYRLNRELWRREGTRTYDIVRHTLDYCAQDVVVTAELVRRLADSYRDFVRGAADLPLCDFHVFQRPTISSNSHALFRQLLFRARRPGRASLGHELLAPSNEMYDFVRESIRGGRCYPTYIGVLREPLYVYDICGMYASALTHPFPAGRPLSPFERDIALARWQARLDGPDPLSYFDPELPPAIFSIDADPPEETELDLLPPFCSRRGGRLCWTNESLRGEVATCLDAVTLHNRGWAVRLLPDPRNTVFPEWRCLARDYVRLNIAAKERAERDGNVTLRSIAKLLSNALYGSFATRLDNRVTVFADQIEERYVRGIADGTYDVRATAFVETDNLSAQVVDQFAVCYSPIRRGSPTTTRTEPEDEAPPPTTAPADARERSPERSESDSDAEPPFYTPPPRADGHVTYTYKPITFLDADDTAICLQTLEKRSPLVRNDRYPSHLASFVLAWTRAFISEWAELLYADDRGTPLEDRPLKFVYGDTDSMFLTRAGKELMDTRGSHRLKGRDRPLVFDPDAPALTWLVECETRCDACGTDAFSPESVFLAPKLYALKCVRCPACGAEGPGKVRAKGHAVSQLSFDLLTACSLADEQGGADRFGTSRLSLRRCLVSRQPGAQPFTVTETTLARTLRPWKDRTLRAIDRHRLAPYSNSHPNPRERAWCWMEIP</sequence>
<evidence type="ECO:0000256" key="1">
    <source>
        <dbReference type="ARBA" id="ARBA00003123"/>
    </source>
</evidence>
<dbReference type="Pfam" id="PF03175">
    <property type="entry name" value="DNA_pol_B_2"/>
    <property type="match status" value="1"/>
</dbReference>
<evidence type="ECO:0000256" key="2">
    <source>
        <dbReference type="ARBA" id="ARBA00004147"/>
    </source>
</evidence>
<dbReference type="PROSITE" id="PS00116">
    <property type="entry name" value="DNA_POLYMERASE_B"/>
    <property type="match status" value="1"/>
</dbReference>
<dbReference type="InterPro" id="IPR017964">
    <property type="entry name" value="DNA-dir_DNA_pol_B_CS"/>
</dbReference>
<dbReference type="InterPro" id="IPR043502">
    <property type="entry name" value="DNA/RNA_pol_sf"/>
</dbReference>
<dbReference type="Proteomes" id="UP000501954">
    <property type="component" value="Segment"/>
</dbReference>
<evidence type="ECO:0000256" key="10">
    <source>
        <dbReference type="ARBA" id="ARBA00023125"/>
    </source>
</evidence>
<dbReference type="HAMAP" id="MF_04055">
    <property type="entry name" value="ADV_DPOL"/>
    <property type="match status" value="1"/>
</dbReference>
<dbReference type="SUPFAM" id="SSF53098">
    <property type="entry name" value="Ribonuclease H-like"/>
    <property type="match status" value="1"/>
</dbReference>
<comment type="function">
    <text evidence="1 13">Eukaryotic-type DNA polymerase involved in viral genomic replication. DNA synthesis is protein primed, and acts in a strand displacement replication. Assembles in complex with viral pTP, DBP, host NFIA and host POU2F1/OCT1 on viral origin of replication. The polymerase covalently transfers dCMP onto pTP, thereby initiating complementary strand synthesis.</text>
</comment>
<dbReference type="SMART" id="SM00486">
    <property type="entry name" value="POLBc"/>
    <property type="match status" value="1"/>
</dbReference>
<keyword evidence="6 13" id="KW-0548">Nucleotidyltransferase</keyword>
<proteinExistence type="inferred from homology"/>
<comment type="similarity">
    <text evidence="3 13 14 15">Belongs to the DNA polymerase type-B family.</text>
</comment>
<dbReference type="GO" id="GO:0042025">
    <property type="term" value="C:host cell nucleus"/>
    <property type="evidence" value="ECO:0007669"/>
    <property type="project" value="UniProtKB-SubCell"/>
</dbReference>
<feature type="region of interest" description="Disordered" evidence="16">
    <location>
        <begin position="860"/>
        <end position="911"/>
    </location>
</feature>
<evidence type="ECO:0000256" key="13">
    <source>
        <dbReference type="HAMAP-Rule" id="MF_04055"/>
    </source>
</evidence>
<keyword evidence="4 13" id="KW-1048">Host nucleus</keyword>